<dbReference type="CDD" id="cd06438">
    <property type="entry name" value="EpsO_like"/>
    <property type="match status" value="1"/>
</dbReference>
<keyword evidence="1" id="KW-0472">Membrane</keyword>
<dbReference type="Pfam" id="PF13641">
    <property type="entry name" value="Glyco_tranf_2_3"/>
    <property type="match status" value="1"/>
</dbReference>
<comment type="caution">
    <text evidence="2">The sequence shown here is derived from an EMBL/GenBank/DDBJ whole genome shotgun (WGS) entry which is preliminary data.</text>
</comment>
<feature type="transmembrane region" description="Helical" evidence="1">
    <location>
        <begin position="256"/>
        <end position="280"/>
    </location>
</feature>
<dbReference type="Proteomes" id="UP000019140">
    <property type="component" value="Unassembled WGS sequence"/>
</dbReference>
<keyword evidence="3" id="KW-1185">Reference proteome</keyword>
<dbReference type="HOGENOM" id="CLU_023978_1_2_7"/>
<dbReference type="PANTHER" id="PTHR48090:SF6">
    <property type="entry name" value="SLR5056 PROTEIN"/>
    <property type="match status" value="1"/>
</dbReference>
<feature type="transmembrane region" description="Helical" evidence="1">
    <location>
        <begin position="292"/>
        <end position="310"/>
    </location>
</feature>
<dbReference type="AlphaFoldDB" id="W4M857"/>
<accession>W4M857</accession>
<dbReference type="Gene3D" id="3.90.550.10">
    <property type="entry name" value="Spore Coat Polysaccharide Biosynthesis Protein SpsA, Chain A"/>
    <property type="match status" value="1"/>
</dbReference>
<dbReference type="InterPro" id="IPR050256">
    <property type="entry name" value="Glycosyltransferase_2"/>
</dbReference>
<proteinExistence type="predicted"/>
<reference evidence="2 3" key="1">
    <citation type="journal article" date="2014" name="Nature">
        <title>An environmental bacterial taxon with a large and distinct metabolic repertoire.</title>
        <authorList>
            <person name="Wilson M.C."/>
            <person name="Mori T."/>
            <person name="Ruckert C."/>
            <person name="Uria A.R."/>
            <person name="Helf M.J."/>
            <person name="Takada K."/>
            <person name="Gernert C."/>
            <person name="Steffens U.A."/>
            <person name="Heycke N."/>
            <person name="Schmitt S."/>
            <person name="Rinke C."/>
            <person name="Helfrich E.J."/>
            <person name="Brachmann A.O."/>
            <person name="Gurgui C."/>
            <person name="Wakimoto T."/>
            <person name="Kracht M."/>
            <person name="Crusemann M."/>
            <person name="Hentschel U."/>
            <person name="Abe I."/>
            <person name="Matsunaga S."/>
            <person name="Kalinowski J."/>
            <person name="Takeyama H."/>
            <person name="Piel J."/>
        </authorList>
    </citation>
    <scope>NUCLEOTIDE SEQUENCE [LARGE SCALE GENOMIC DNA]</scope>
    <source>
        <strain evidence="3">TSY2</strain>
    </source>
</reference>
<evidence type="ECO:0000313" key="2">
    <source>
        <dbReference type="EMBL" id="ETX06554.1"/>
    </source>
</evidence>
<dbReference type="InterPro" id="IPR029044">
    <property type="entry name" value="Nucleotide-diphossugar_trans"/>
</dbReference>
<dbReference type="PANTHER" id="PTHR48090">
    <property type="entry name" value="UNDECAPRENYL-PHOSPHATE 4-DEOXY-4-FORMAMIDO-L-ARABINOSE TRANSFERASE-RELATED"/>
    <property type="match status" value="1"/>
</dbReference>
<name>W4M857_9BACT</name>
<keyword evidence="1" id="KW-0812">Transmembrane</keyword>
<organism evidence="2 3">
    <name type="scientific">Candidatus Entotheonella gemina</name>
    <dbReference type="NCBI Taxonomy" id="1429439"/>
    <lineage>
        <taxon>Bacteria</taxon>
        <taxon>Pseudomonadati</taxon>
        <taxon>Nitrospinota/Tectimicrobiota group</taxon>
        <taxon>Candidatus Tectimicrobiota</taxon>
        <taxon>Candidatus Entotheonellia</taxon>
        <taxon>Candidatus Entotheonellales</taxon>
        <taxon>Candidatus Entotheonellaceae</taxon>
        <taxon>Candidatus Entotheonella</taxon>
    </lineage>
</organism>
<protein>
    <recommendedName>
        <fullName evidence="4">Glycosyltransferase 2-like domain-containing protein</fullName>
    </recommendedName>
</protein>
<sequence length="356" mass="40116">MVIIIPAHNMADVIGDCVASLRSDVSATDNVSIYVVADHCTDATAERAMAAGARVLTRQEGLRGKTYTLAWTIEQLTLLDVVPDLYVIVDATAQVSPGFLHAFSESWQRGEDIITSRAVVSPTNQKWFAQCLGLMLIHRYMQGWYREQLGLSAWLEGRGMAYSRDYIRQFGWRLALPAEQKSSHPTEDWRHGVRAAEQGYRVAFAPDAKVMTPLRRSFVEATKQNARWERGRLMNAMTHALRLLWQGFKERRALKVFAALDGVQPPVALLGGFACGLALWHVCFPDWSSAGLWVFVPFVLVGLYSLLVAYRGHFEGIHFITVFWAPIYVVWRCASFVLAWVFLDHLGPFRAPRKAS</sequence>
<keyword evidence="1" id="KW-1133">Transmembrane helix</keyword>
<evidence type="ECO:0000256" key="1">
    <source>
        <dbReference type="SAM" id="Phobius"/>
    </source>
</evidence>
<dbReference type="SUPFAM" id="SSF53448">
    <property type="entry name" value="Nucleotide-diphospho-sugar transferases"/>
    <property type="match status" value="1"/>
</dbReference>
<dbReference type="EMBL" id="AZHX01000669">
    <property type="protein sequence ID" value="ETX06554.1"/>
    <property type="molecule type" value="Genomic_DNA"/>
</dbReference>
<feature type="transmembrane region" description="Helical" evidence="1">
    <location>
        <begin position="322"/>
        <end position="343"/>
    </location>
</feature>
<gene>
    <name evidence="2" type="ORF">ETSY2_16470</name>
</gene>
<evidence type="ECO:0008006" key="4">
    <source>
        <dbReference type="Google" id="ProtNLM"/>
    </source>
</evidence>
<evidence type="ECO:0000313" key="3">
    <source>
        <dbReference type="Proteomes" id="UP000019140"/>
    </source>
</evidence>